<evidence type="ECO:0000259" key="2">
    <source>
        <dbReference type="PROSITE" id="PS50056"/>
    </source>
</evidence>
<evidence type="ECO:0000313" key="4">
    <source>
        <dbReference type="WBParaSite" id="PTRK_0000241300.1"/>
    </source>
</evidence>
<protein>
    <submittedName>
        <fullName evidence="4">Protein tyrosine phosphatase</fullName>
    </submittedName>
</protein>
<dbReference type="AlphaFoldDB" id="A0A0N4Z5M6"/>
<dbReference type="SMART" id="SM00404">
    <property type="entry name" value="PTPc_motif"/>
    <property type="match status" value="1"/>
</dbReference>
<keyword evidence="3" id="KW-1185">Reference proteome</keyword>
<organism evidence="3 4">
    <name type="scientific">Parastrongyloides trichosuri</name>
    <name type="common">Possum-specific nematode worm</name>
    <dbReference type="NCBI Taxonomy" id="131310"/>
    <lineage>
        <taxon>Eukaryota</taxon>
        <taxon>Metazoa</taxon>
        <taxon>Ecdysozoa</taxon>
        <taxon>Nematoda</taxon>
        <taxon>Chromadorea</taxon>
        <taxon>Rhabditida</taxon>
        <taxon>Tylenchina</taxon>
        <taxon>Panagrolaimomorpha</taxon>
        <taxon>Strongyloidoidea</taxon>
        <taxon>Strongyloididae</taxon>
        <taxon>Parastrongyloides</taxon>
    </lineage>
</organism>
<accession>A0A0N4Z5M6</accession>
<dbReference type="Pfam" id="PF00102">
    <property type="entry name" value="Y_phosphatase"/>
    <property type="match status" value="1"/>
</dbReference>
<dbReference type="PROSITE" id="PS50055">
    <property type="entry name" value="TYR_PHOSPHATASE_PTP"/>
    <property type="match status" value="1"/>
</dbReference>
<evidence type="ECO:0000313" key="3">
    <source>
        <dbReference type="Proteomes" id="UP000038045"/>
    </source>
</evidence>
<dbReference type="InterPro" id="IPR000242">
    <property type="entry name" value="PTP_cat"/>
</dbReference>
<dbReference type="PANTHER" id="PTHR46163">
    <property type="entry name" value="TYROSINE-PROTEIN PHOSPHATASE-RELATED"/>
    <property type="match status" value="1"/>
</dbReference>
<dbReference type="STRING" id="131310.A0A0N4Z5M6"/>
<feature type="domain" description="Tyrosine-protein phosphatase" evidence="1">
    <location>
        <begin position="1"/>
        <end position="116"/>
    </location>
</feature>
<dbReference type="Proteomes" id="UP000038045">
    <property type="component" value="Unplaced"/>
</dbReference>
<dbReference type="WBParaSite" id="PTRK_0000241300.1">
    <property type="protein sequence ID" value="PTRK_0000241300.1"/>
    <property type="gene ID" value="PTRK_0000241300"/>
</dbReference>
<dbReference type="InterPro" id="IPR003595">
    <property type="entry name" value="Tyr_Pase_cat"/>
</dbReference>
<evidence type="ECO:0000259" key="1">
    <source>
        <dbReference type="PROSITE" id="PS50055"/>
    </source>
</evidence>
<dbReference type="PRINTS" id="PR00700">
    <property type="entry name" value="PRTYPHPHTASE"/>
</dbReference>
<proteinExistence type="predicted"/>
<dbReference type="GO" id="GO:0004725">
    <property type="term" value="F:protein tyrosine phosphatase activity"/>
    <property type="evidence" value="ECO:0007669"/>
    <property type="project" value="InterPro"/>
</dbReference>
<dbReference type="Gene3D" id="3.90.190.10">
    <property type="entry name" value="Protein tyrosine phosphatase superfamily"/>
    <property type="match status" value="1"/>
</dbReference>
<dbReference type="PROSITE" id="PS50056">
    <property type="entry name" value="TYR_PHOSPHATASE_2"/>
    <property type="match status" value="1"/>
</dbReference>
<feature type="domain" description="Tyrosine specific protein phosphatases" evidence="2">
    <location>
        <begin position="32"/>
        <end position="107"/>
    </location>
</feature>
<reference evidence="4" key="1">
    <citation type="submission" date="2017-02" db="UniProtKB">
        <authorList>
            <consortium name="WormBaseParasite"/>
        </authorList>
    </citation>
    <scope>IDENTIFICATION</scope>
</reference>
<sequence>MYKLKNIKEKSLPEIEFVIVHYKKWPKYNIPSEYVEVYEMYKLIMKYENHKPMVYHCTSGIGRTGTLALITYMIDNIGISTSFDPANDLAFLRSCRYKAVQTTAQFILAFQVVCHHYKDSIEAMEKGLHDKIQELLKDEISIKLGDTEKIRALSKLCSERLRLENDLEKSRTELYKLIERMTEKYFKEFTASLPEEFLQMKYCDFINLCNDPSFKDKTCNFNDTLQTFADLREKAHDENASPTTRHRYQCIKDTLFK</sequence>
<dbReference type="InterPro" id="IPR000387">
    <property type="entry name" value="Tyr_Pase_dom"/>
</dbReference>
<dbReference type="SUPFAM" id="SSF52799">
    <property type="entry name" value="(Phosphotyrosine protein) phosphatases II"/>
    <property type="match status" value="1"/>
</dbReference>
<name>A0A0N4Z5M6_PARTI</name>
<dbReference type="InterPro" id="IPR052782">
    <property type="entry name" value="Oocyte-zygote_transition_reg"/>
</dbReference>
<dbReference type="InterPro" id="IPR029021">
    <property type="entry name" value="Prot-tyrosine_phosphatase-like"/>
</dbReference>